<dbReference type="Pfam" id="PF00246">
    <property type="entry name" value="Peptidase_M14"/>
    <property type="match status" value="1"/>
</dbReference>
<dbReference type="Gene3D" id="3.40.630.10">
    <property type="entry name" value="Zn peptidases"/>
    <property type="match status" value="1"/>
</dbReference>
<dbReference type="InterPro" id="IPR000834">
    <property type="entry name" value="Peptidase_M14"/>
</dbReference>
<dbReference type="EMBL" id="BARS01011492">
    <property type="protein sequence ID" value="GAF90521.1"/>
    <property type="molecule type" value="Genomic_DNA"/>
</dbReference>
<proteinExistence type="predicted"/>
<evidence type="ECO:0000256" key="1">
    <source>
        <dbReference type="SAM" id="MobiDB-lite"/>
    </source>
</evidence>
<dbReference type="GO" id="GO:0004181">
    <property type="term" value="F:metallocarboxypeptidase activity"/>
    <property type="evidence" value="ECO:0007669"/>
    <property type="project" value="InterPro"/>
</dbReference>
<sequence>AEGIDNDGDGKYNEDPPGGVELNRNFPHDHEYNVKRAGLYPISEKETIALVKFLVSHPNIAMVLNFSSENTILNFQQTGRARASADKVKVPSGFASALGLDPDEEYSLKEIVEIIKGMNIGGGIEITEDLVASFLGLGPATSIDNQDMPFFEAVQKDYKDALKKAKIDYPEARAKGVKKGSFVAYCYFQLGVQVFSTDLWTVPEPKKEPAKDALTKEKLKEMTSEEFIALGDEKIEAFLKEQGAPPNFKAAMVINMVKSGKVSPKQ</sequence>
<name>X0TTJ7_9ZZZZ</name>
<dbReference type="GO" id="GO:0006508">
    <property type="term" value="P:proteolysis"/>
    <property type="evidence" value="ECO:0007669"/>
    <property type="project" value="InterPro"/>
</dbReference>
<organism evidence="3">
    <name type="scientific">marine sediment metagenome</name>
    <dbReference type="NCBI Taxonomy" id="412755"/>
    <lineage>
        <taxon>unclassified sequences</taxon>
        <taxon>metagenomes</taxon>
        <taxon>ecological metagenomes</taxon>
    </lineage>
</organism>
<feature type="non-terminal residue" evidence="3">
    <location>
        <position position="1"/>
    </location>
</feature>
<accession>X0TTJ7</accession>
<dbReference type="AlphaFoldDB" id="X0TTJ7"/>
<feature type="domain" description="Peptidase M14" evidence="2">
    <location>
        <begin position="15"/>
        <end position="78"/>
    </location>
</feature>
<gene>
    <name evidence="3" type="ORF">S01H1_20882</name>
</gene>
<dbReference type="GO" id="GO:0008270">
    <property type="term" value="F:zinc ion binding"/>
    <property type="evidence" value="ECO:0007669"/>
    <property type="project" value="InterPro"/>
</dbReference>
<feature type="region of interest" description="Disordered" evidence="1">
    <location>
        <begin position="1"/>
        <end position="25"/>
    </location>
</feature>
<comment type="caution">
    <text evidence="3">The sequence shown here is derived from an EMBL/GenBank/DDBJ whole genome shotgun (WGS) entry which is preliminary data.</text>
</comment>
<protein>
    <recommendedName>
        <fullName evidence="2">Peptidase M14 domain-containing protein</fullName>
    </recommendedName>
</protein>
<evidence type="ECO:0000259" key="2">
    <source>
        <dbReference type="Pfam" id="PF00246"/>
    </source>
</evidence>
<evidence type="ECO:0000313" key="3">
    <source>
        <dbReference type="EMBL" id="GAF90521.1"/>
    </source>
</evidence>
<feature type="non-terminal residue" evidence="3">
    <location>
        <position position="266"/>
    </location>
</feature>
<dbReference type="SUPFAM" id="SSF53187">
    <property type="entry name" value="Zn-dependent exopeptidases"/>
    <property type="match status" value="1"/>
</dbReference>
<reference evidence="3" key="1">
    <citation type="journal article" date="2014" name="Front. Microbiol.">
        <title>High frequency of phylogenetically diverse reductive dehalogenase-homologous genes in deep subseafloor sedimentary metagenomes.</title>
        <authorList>
            <person name="Kawai M."/>
            <person name="Futagami T."/>
            <person name="Toyoda A."/>
            <person name="Takaki Y."/>
            <person name="Nishi S."/>
            <person name="Hori S."/>
            <person name="Arai W."/>
            <person name="Tsubouchi T."/>
            <person name="Morono Y."/>
            <person name="Uchiyama I."/>
            <person name="Ito T."/>
            <person name="Fujiyama A."/>
            <person name="Inagaki F."/>
            <person name="Takami H."/>
        </authorList>
    </citation>
    <scope>NUCLEOTIDE SEQUENCE</scope>
    <source>
        <strain evidence="3">Expedition CK06-06</strain>
    </source>
</reference>